<reference evidence="6" key="1">
    <citation type="submission" date="2020-01" db="EMBL/GenBank/DDBJ databases">
        <title>Development of genomics and gene disruption for Polysphondylium violaceum indicates a role for the polyketide synthase stlB in stalk morphogenesis.</title>
        <authorList>
            <person name="Narita B."/>
            <person name="Kawabe Y."/>
            <person name="Kin K."/>
            <person name="Saito T."/>
            <person name="Gibbs R."/>
            <person name="Kuspa A."/>
            <person name="Muzny D."/>
            <person name="Queller D."/>
            <person name="Richards S."/>
            <person name="Strassman J."/>
            <person name="Sucgang R."/>
            <person name="Worley K."/>
            <person name="Schaap P."/>
        </authorList>
    </citation>
    <scope>NUCLEOTIDE SEQUENCE</scope>
    <source>
        <strain evidence="6">QSvi11</strain>
    </source>
</reference>
<evidence type="ECO:0008006" key="8">
    <source>
        <dbReference type="Google" id="ProtNLM"/>
    </source>
</evidence>
<comment type="subcellular location">
    <subcellularLocation>
        <location evidence="1">Membrane</location>
        <topology evidence="1">Multi-pass membrane protein</topology>
    </subcellularLocation>
</comment>
<evidence type="ECO:0000256" key="1">
    <source>
        <dbReference type="ARBA" id="ARBA00004141"/>
    </source>
</evidence>
<keyword evidence="3 5" id="KW-1133">Transmembrane helix</keyword>
<dbReference type="GO" id="GO:0016765">
    <property type="term" value="F:transferase activity, transferring alkyl or aryl (other than methyl) groups"/>
    <property type="evidence" value="ECO:0007669"/>
    <property type="project" value="InterPro"/>
</dbReference>
<feature type="transmembrane region" description="Helical" evidence="5">
    <location>
        <begin position="6"/>
        <end position="23"/>
    </location>
</feature>
<keyword evidence="7" id="KW-1185">Reference proteome</keyword>
<evidence type="ECO:0000256" key="2">
    <source>
        <dbReference type="ARBA" id="ARBA00022692"/>
    </source>
</evidence>
<comment type="caution">
    <text evidence="6">The sequence shown here is derived from an EMBL/GenBank/DDBJ whole genome shotgun (WGS) entry which is preliminary data.</text>
</comment>
<evidence type="ECO:0000256" key="3">
    <source>
        <dbReference type="ARBA" id="ARBA00022989"/>
    </source>
</evidence>
<evidence type="ECO:0000256" key="5">
    <source>
        <dbReference type="SAM" id="Phobius"/>
    </source>
</evidence>
<evidence type="ECO:0000256" key="4">
    <source>
        <dbReference type="ARBA" id="ARBA00023136"/>
    </source>
</evidence>
<gene>
    <name evidence="6" type="ORF">CYY_008732</name>
</gene>
<keyword evidence="4 5" id="KW-0472">Membrane</keyword>
<feature type="transmembrane region" description="Helical" evidence="5">
    <location>
        <begin position="102"/>
        <end position="122"/>
    </location>
</feature>
<feature type="transmembrane region" description="Helical" evidence="5">
    <location>
        <begin position="157"/>
        <end position="175"/>
    </location>
</feature>
<feature type="transmembrane region" description="Helical" evidence="5">
    <location>
        <begin position="30"/>
        <end position="51"/>
    </location>
</feature>
<dbReference type="GO" id="GO:0016020">
    <property type="term" value="C:membrane"/>
    <property type="evidence" value="ECO:0007669"/>
    <property type="project" value="UniProtKB-SubCell"/>
</dbReference>
<feature type="transmembrane region" description="Helical" evidence="5">
    <location>
        <begin position="63"/>
        <end position="81"/>
    </location>
</feature>
<evidence type="ECO:0000313" key="6">
    <source>
        <dbReference type="EMBL" id="KAF2069945.1"/>
    </source>
</evidence>
<keyword evidence="2 5" id="KW-0812">Transmembrane</keyword>
<name>A0A8J4UWQ0_9MYCE</name>
<protein>
    <recommendedName>
        <fullName evidence="8">UbiA prenyltransferase family protein</fullName>
    </recommendedName>
</protein>
<organism evidence="6 7">
    <name type="scientific">Polysphondylium violaceum</name>
    <dbReference type="NCBI Taxonomy" id="133409"/>
    <lineage>
        <taxon>Eukaryota</taxon>
        <taxon>Amoebozoa</taxon>
        <taxon>Evosea</taxon>
        <taxon>Eumycetozoa</taxon>
        <taxon>Dictyostelia</taxon>
        <taxon>Dictyosteliales</taxon>
        <taxon>Dictyosteliaceae</taxon>
        <taxon>Polysphondylium</taxon>
    </lineage>
</organism>
<accession>A0A8J4UWQ0</accession>
<dbReference type="EMBL" id="AJWJ01000568">
    <property type="protein sequence ID" value="KAF2069945.1"/>
    <property type="molecule type" value="Genomic_DNA"/>
</dbReference>
<evidence type="ECO:0000313" key="7">
    <source>
        <dbReference type="Proteomes" id="UP000695562"/>
    </source>
</evidence>
<proteinExistence type="predicted"/>
<dbReference type="Proteomes" id="UP000695562">
    <property type="component" value="Unassembled WGS sequence"/>
</dbReference>
<dbReference type="InterPro" id="IPR000537">
    <property type="entry name" value="UbiA_prenyltransferase"/>
</dbReference>
<sequence length="176" mass="20161">MVYCFLNIFIDIFFCLGYSLKPFRFKTKFMGGELAILVSYISVIGLTYFMVTKEILSILDTVMKYPAITLASWIIMTNLYVDMEDDIRDNSCSSAIVLGEPITATILVAIPVFNYILTIYSAYQNNNIFALLPLLSIPMKYNVLKLAFKKQKTCKPMYFKSVLIFNTLFIVGHLFN</sequence>
<dbReference type="Pfam" id="PF01040">
    <property type="entry name" value="UbiA"/>
    <property type="match status" value="1"/>
</dbReference>
<dbReference type="AlphaFoldDB" id="A0A8J4UWQ0"/>